<feature type="transmembrane region" description="Helical" evidence="1">
    <location>
        <begin position="114"/>
        <end position="134"/>
    </location>
</feature>
<gene>
    <name evidence="3" type="ORF">HNP84_005462</name>
</gene>
<dbReference type="RefSeq" id="WP_185052660.1">
    <property type="nucleotide sequence ID" value="NZ_BAABIX010000014.1"/>
</dbReference>
<dbReference type="AlphaFoldDB" id="A0A840P7R9"/>
<accession>A0A840P7R9</accession>
<dbReference type="EMBL" id="JACHGN010000012">
    <property type="protein sequence ID" value="MBB5135718.1"/>
    <property type="molecule type" value="Genomic_DNA"/>
</dbReference>
<keyword evidence="1" id="KW-0472">Membrane</keyword>
<feature type="transmembrane region" description="Helical" evidence="1">
    <location>
        <begin position="20"/>
        <end position="45"/>
    </location>
</feature>
<organism evidence="3 4">
    <name type="scientific">Thermocatellispora tengchongensis</name>
    <dbReference type="NCBI Taxonomy" id="1073253"/>
    <lineage>
        <taxon>Bacteria</taxon>
        <taxon>Bacillati</taxon>
        <taxon>Actinomycetota</taxon>
        <taxon>Actinomycetes</taxon>
        <taxon>Streptosporangiales</taxon>
        <taxon>Streptosporangiaceae</taxon>
        <taxon>Thermocatellispora</taxon>
    </lineage>
</organism>
<protein>
    <recommendedName>
        <fullName evidence="2">SPW repeat-containing integral membrane domain-containing protein</fullName>
    </recommendedName>
</protein>
<sequence>MVRDTPIRQHPDLVEMRERYDIAAANPAVQVADGLTLLSGVYLALSPWIVGFTERGALTVNNLIVGIAVALLALGFSSAFGRTYGIAWVAPLLGLWTIFAPWIIRGDQATTATIWNNVIVGIIITVLGLAALGAGMMRRR</sequence>
<keyword evidence="4" id="KW-1185">Reference proteome</keyword>
<dbReference type="Proteomes" id="UP000578449">
    <property type="component" value="Unassembled WGS sequence"/>
</dbReference>
<keyword evidence="1" id="KW-0812">Transmembrane</keyword>
<feature type="transmembrane region" description="Helical" evidence="1">
    <location>
        <begin position="57"/>
        <end position="76"/>
    </location>
</feature>
<dbReference type="InterPro" id="IPR005530">
    <property type="entry name" value="SPW"/>
</dbReference>
<reference evidence="3 4" key="1">
    <citation type="submission" date="2020-08" db="EMBL/GenBank/DDBJ databases">
        <title>Genomic Encyclopedia of Type Strains, Phase IV (KMG-IV): sequencing the most valuable type-strain genomes for metagenomic binning, comparative biology and taxonomic classification.</title>
        <authorList>
            <person name="Goeker M."/>
        </authorList>
    </citation>
    <scope>NUCLEOTIDE SEQUENCE [LARGE SCALE GENOMIC DNA]</scope>
    <source>
        <strain evidence="3 4">DSM 45615</strain>
    </source>
</reference>
<proteinExistence type="predicted"/>
<name>A0A840P7R9_9ACTN</name>
<evidence type="ECO:0000259" key="2">
    <source>
        <dbReference type="Pfam" id="PF03779"/>
    </source>
</evidence>
<evidence type="ECO:0000313" key="4">
    <source>
        <dbReference type="Proteomes" id="UP000578449"/>
    </source>
</evidence>
<comment type="caution">
    <text evidence="3">The sequence shown here is derived from an EMBL/GenBank/DDBJ whole genome shotgun (WGS) entry which is preliminary data.</text>
</comment>
<evidence type="ECO:0000313" key="3">
    <source>
        <dbReference type="EMBL" id="MBB5135718.1"/>
    </source>
</evidence>
<evidence type="ECO:0000256" key="1">
    <source>
        <dbReference type="SAM" id="Phobius"/>
    </source>
</evidence>
<dbReference type="Pfam" id="PF03779">
    <property type="entry name" value="SPW"/>
    <property type="match status" value="1"/>
</dbReference>
<feature type="domain" description="SPW repeat-containing integral membrane" evidence="2">
    <location>
        <begin position="32"/>
        <end position="129"/>
    </location>
</feature>
<feature type="transmembrane region" description="Helical" evidence="1">
    <location>
        <begin position="83"/>
        <end position="102"/>
    </location>
</feature>
<keyword evidence="1" id="KW-1133">Transmembrane helix</keyword>